<keyword evidence="7" id="KW-0256">Endoplasmic reticulum</keyword>
<evidence type="ECO:0000256" key="3">
    <source>
        <dbReference type="ARBA" id="ARBA00004406"/>
    </source>
</evidence>
<sequence length="477" mass="54520">MKALPLVGNSGPVLLQRETFAAYIQKIYDLSKEAKYVGFYDFHQPVIMIRDPELIRSITVKNFDHFVNHRTLVDPDVDALFGGNLFSLKDNKWREMRNLLSPAFTSSKMKAMFKLMSNCAENFSNYLASQAEKEELEVDSKDIFTRYTNDVIATCAFGISVDSMKNRENEFYTLGRKATTFTTFTLVKFMLAMRLPWLAKIFNMKILGSRFEQFFLELVKETVETRDREGISRPDMIQLMMDSRNIKSGEGPQLTLVEMTSQAMVFFFGGFETVSTLMCFLAHMISIHPEVQKKIHDEIDDVLERCQGEVTYEAINSMPYLEAVMYETMRLYPVLPAVDRVCSQEFELPPALPGKKPVILKPGENVVLPVYALHRNPHYFSDPDNFSPERFMEDPKGMLNNPAFLPFGVGPRMCIGNRFALLETKALIFHIMTKCSLQPGKKMILPLELSTKLAAMTAKGGFWLKLTPRNEGKVKNL</sequence>
<evidence type="ECO:0000256" key="13">
    <source>
        <dbReference type="PIRSR" id="PIRSR602402-1"/>
    </source>
</evidence>
<feature type="binding site" description="axial binding residue" evidence="13">
    <location>
        <position position="414"/>
    </location>
    <ligand>
        <name>heme</name>
        <dbReference type="ChEBI" id="CHEBI:30413"/>
    </ligand>
    <ligandPart>
        <name>Fe</name>
        <dbReference type="ChEBI" id="CHEBI:18248"/>
    </ligandPart>
</feature>
<dbReference type="InterPro" id="IPR001128">
    <property type="entry name" value="Cyt_P450"/>
</dbReference>
<keyword evidence="10 13" id="KW-0408">Iron</keyword>
<proteinExistence type="inferred from homology"/>
<dbReference type="GO" id="GO:0016705">
    <property type="term" value="F:oxidoreductase activity, acting on paired donors, with incorporation or reduction of molecular oxygen"/>
    <property type="evidence" value="ECO:0007669"/>
    <property type="project" value="InterPro"/>
</dbReference>
<keyword evidence="9 14" id="KW-0560">Oxidoreductase</keyword>
<name>A0A6V7M0G0_9HYME</name>
<keyword evidence="6 13" id="KW-0479">Metal-binding</keyword>
<comment type="similarity">
    <text evidence="4 14">Belongs to the cytochrome P450 family.</text>
</comment>
<dbReference type="AlphaFoldDB" id="A0A6V7M0G0"/>
<gene>
    <name evidence="15" type="ORF">BBRV_LOCUS120516</name>
</gene>
<dbReference type="FunFam" id="1.10.630.10:FF:000042">
    <property type="entry name" value="Cytochrome P450"/>
    <property type="match status" value="1"/>
</dbReference>
<dbReference type="PROSITE" id="PS00086">
    <property type="entry name" value="CYTOCHROME_P450"/>
    <property type="match status" value="1"/>
</dbReference>
<keyword evidence="12" id="KW-0472">Membrane</keyword>
<evidence type="ECO:0000256" key="6">
    <source>
        <dbReference type="ARBA" id="ARBA00022723"/>
    </source>
</evidence>
<evidence type="ECO:0000313" key="15">
    <source>
        <dbReference type="EMBL" id="CAD1581935.1"/>
    </source>
</evidence>
<evidence type="ECO:0000256" key="14">
    <source>
        <dbReference type="RuleBase" id="RU000461"/>
    </source>
</evidence>
<dbReference type="Pfam" id="PF00067">
    <property type="entry name" value="p450"/>
    <property type="match status" value="1"/>
</dbReference>
<dbReference type="PANTHER" id="PTHR24292:SF54">
    <property type="entry name" value="CYP9F3-RELATED"/>
    <property type="match status" value="1"/>
</dbReference>
<keyword evidence="8" id="KW-0492">Microsome</keyword>
<keyword evidence="5 13" id="KW-0349">Heme</keyword>
<comment type="cofactor">
    <cofactor evidence="1 13">
        <name>heme</name>
        <dbReference type="ChEBI" id="CHEBI:30413"/>
    </cofactor>
</comment>
<evidence type="ECO:0000256" key="5">
    <source>
        <dbReference type="ARBA" id="ARBA00022617"/>
    </source>
</evidence>
<dbReference type="EMBL" id="CADCXW020000348">
    <property type="protein sequence ID" value="CAD1581935.1"/>
    <property type="molecule type" value="Genomic_DNA"/>
</dbReference>
<evidence type="ECO:0000256" key="7">
    <source>
        <dbReference type="ARBA" id="ARBA00022824"/>
    </source>
</evidence>
<evidence type="ECO:0008006" key="16">
    <source>
        <dbReference type="Google" id="ProtNLM"/>
    </source>
</evidence>
<evidence type="ECO:0000256" key="11">
    <source>
        <dbReference type="ARBA" id="ARBA00023033"/>
    </source>
</evidence>
<protein>
    <recommendedName>
        <fullName evidence="16">Cytochrome P450</fullName>
    </recommendedName>
</protein>
<dbReference type="GO" id="GO:0004497">
    <property type="term" value="F:monooxygenase activity"/>
    <property type="evidence" value="ECO:0007669"/>
    <property type="project" value="UniProtKB-KW"/>
</dbReference>
<dbReference type="PRINTS" id="PR00464">
    <property type="entry name" value="EP450II"/>
</dbReference>
<organism evidence="15">
    <name type="scientific">Bracon brevicornis</name>
    <dbReference type="NCBI Taxonomy" id="1563983"/>
    <lineage>
        <taxon>Eukaryota</taxon>
        <taxon>Metazoa</taxon>
        <taxon>Ecdysozoa</taxon>
        <taxon>Arthropoda</taxon>
        <taxon>Hexapoda</taxon>
        <taxon>Insecta</taxon>
        <taxon>Pterygota</taxon>
        <taxon>Neoptera</taxon>
        <taxon>Endopterygota</taxon>
        <taxon>Hymenoptera</taxon>
        <taxon>Apocrita</taxon>
        <taxon>Ichneumonoidea</taxon>
        <taxon>Braconidae</taxon>
        <taxon>Braconinae</taxon>
        <taxon>Bracon</taxon>
    </lineage>
</organism>
<evidence type="ECO:0000256" key="1">
    <source>
        <dbReference type="ARBA" id="ARBA00001971"/>
    </source>
</evidence>
<dbReference type="Gene3D" id="1.10.630.10">
    <property type="entry name" value="Cytochrome P450"/>
    <property type="match status" value="1"/>
</dbReference>
<dbReference type="InterPro" id="IPR002402">
    <property type="entry name" value="Cyt_P450_E_grp-II"/>
</dbReference>
<dbReference type="PANTHER" id="PTHR24292">
    <property type="entry name" value="CYTOCHROME P450"/>
    <property type="match status" value="1"/>
</dbReference>
<comment type="subcellular location">
    <subcellularLocation>
        <location evidence="3">Endoplasmic reticulum membrane</location>
        <topology evidence="3">Peripheral membrane protein</topology>
    </subcellularLocation>
    <subcellularLocation>
        <location evidence="2">Microsome membrane</location>
        <topology evidence="2">Peripheral membrane protein</topology>
    </subcellularLocation>
</comment>
<dbReference type="InterPro" id="IPR050476">
    <property type="entry name" value="Insect_CytP450_Detox"/>
</dbReference>
<dbReference type="InterPro" id="IPR036396">
    <property type="entry name" value="Cyt_P450_sf"/>
</dbReference>
<keyword evidence="11 14" id="KW-0503">Monooxygenase</keyword>
<evidence type="ECO:0000256" key="8">
    <source>
        <dbReference type="ARBA" id="ARBA00022848"/>
    </source>
</evidence>
<dbReference type="GO" id="GO:0005789">
    <property type="term" value="C:endoplasmic reticulum membrane"/>
    <property type="evidence" value="ECO:0007669"/>
    <property type="project" value="UniProtKB-SubCell"/>
</dbReference>
<evidence type="ECO:0000256" key="12">
    <source>
        <dbReference type="ARBA" id="ARBA00023136"/>
    </source>
</evidence>
<dbReference type="InterPro" id="IPR017972">
    <property type="entry name" value="Cyt_P450_CS"/>
</dbReference>
<reference evidence="15" key="1">
    <citation type="submission" date="2020-07" db="EMBL/GenBank/DDBJ databases">
        <authorList>
            <person name="Ferguson B K."/>
        </authorList>
    </citation>
    <scope>NUCLEOTIDE SEQUENCE</scope>
    <source>
        <strain evidence="15">L06</strain>
    </source>
</reference>
<evidence type="ECO:0000256" key="4">
    <source>
        <dbReference type="ARBA" id="ARBA00010617"/>
    </source>
</evidence>
<evidence type="ECO:0000256" key="2">
    <source>
        <dbReference type="ARBA" id="ARBA00004174"/>
    </source>
</evidence>
<evidence type="ECO:0000256" key="10">
    <source>
        <dbReference type="ARBA" id="ARBA00023004"/>
    </source>
</evidence>
<accession>A0A6V7M0G0</accession>
<dbReference type="GO" id="GO:0020037">
    <property type="term" value="F:heme binding"/>
    <property type="evidence" value="ECO:0007669"/>
    <property type="project" value="InterPro"/>
</dbReference>
<dbReference type="SUPFAM" id="SSF48264">
    <property type="entry name" value="Cytochrome P450"/>
    <property type="match status" value="1"/>
</dbReference>
<dbReference type="CDD" id="cd11056">
    <property type="entry name" value="CYP6-like"/>
    <property type="match status" value="1"/>
</dbReference>
<evidence type="ECO:0000256" key="9">
    <source>
        <dbReference type="ARBA" id="ARBA00023002"/>
    </source>
</evidence>
<dbReference type="PRINTS" id="PR00385">
    <property type="entry name" value="P450"/>
</dbReference>
<dbReference type="GO" id="GO:0005506">
    <property type="term" value="F:iron ion binding"/>
    <property type="evidence" value="ECO:0007669"/>
    <property type="project" value="InterPro"/>
</dbReference>